<dbReference type="EMBL" id="CP003600">
    <property type="protein sequence ID" value="AFY96447.1"/>
    <property type="molecule type" value="Genomic_DNA"/>
</dbReference>
<dbReference type="KEGG" id="cmp:Cha6605_5571"/>
<proteinExistence type="predicted"/>
<name>K9UMW9_CHAP6</name>
<dbReference type="AlphaFoldDB" id="K9UMW9"/>
<gene>
    <name evidence="1" type="ORF">Cha6605_5571</name>
</gene>
<dbReference type="RefSeq" id="WP_015162529.1">
    <property type="nucleotide sequence ID" value="NC_019697.1"/>
</dbReference>
<dbReference type="OrthoDB" id="9775096at2"/>
<organism evidence="1 2">
    <name type="scientific">Chamaesiphon minutus (strain ATCC 27169 / PCC 6605)</name>
    <dbReference type="NCBI Taxonomy" id="1173020"/>
    <lineage>
        <taxon>Bacteria</taxon>
        <taxon>Bacillati</taxon>
        <taxon>Cyanobacteriota</taxon>
        <taxon>Cyanophyceae</taxon>
        <taxon>Gomontiellales</taxon>
        <taxon>Chamaesiphonaceae</taxon>
        <taxon>Chamaesiphon</taxon>
    </lineage>
</organism>
<evidence type="ECO:0000313" key="1">
    <source>
        <dbReference type="EMBL" id="AFY96447.1"/>
    </source>
</evidence>
<dbReference type="STRING" id="1173020.Cha6605_5571"/>
<accession>K9UMW9</accession>
<sequence>MKIYLAYVLLITGSLWMTLPIVVVAKPNPTSVKPTVTTARITPTAALERLILAPKLDASWFTPEFLKAADKNSDVNTVQFQRDVSLKLGKMRYGNYKSVQPIGDDRYRIIFDRAEPDAVIAQFYIDKFGRIAGISLVEKRNEPNAAAQVAAQAAVDRSFKTNVGSNGKPNQLFVSLKQWLGNYRKVLKKDASNYLGVFERGSVPVTVNFKPDGSIENFRMGCPVTQSTTVSQAPQQLQKLLANCPDR</sequence>
<dbReference type="HOGENOM" id="CLU_1122985_0_0_3"/>
<keyword evidence="2" id="KW-1185">Reference proteome</keyword>
<reference evidence="1 2" key="1">
    <citation type="submission" date="2012-05" db="EMBL/GenBank/DDBJ databases">
        <title>Finished chromosome of genome of Chamaesiphon sp. PCC 6605.</title>
        <authorList>
            <consortium name="US DOE Joint Genome Institute"/>
            <person name="Gugger M."/>
            <person name="Coursin T."/>
            <person name="Rippka R."/>
            <person name="Tandeau De Marsac N."/>
            <person name="Huntemann M."/>
            <person name="Wei C.-L."/>
            <person name="Han J."/>
            <person name="Detter J.C."/>
            <person name="Han C."/>
            <person name="Tapia R."/>
            <person name="Chen A."/>
            <person name="Kyrpides N."/>
            <person name="Mavromatis K."/>
            <person name="Markowitz V."/>
            <person name="Szeto E."/>
            <person name="Ivanova N."/>
            <person name="Pagani I."/>
            <person name="Pati A."/>
            <person name="Goodwin L."/>
            <person name="Nordberg H.P."/>
            <person name="Cantor M.N."/>
            <person name="Hua S.X."/>
            <person name="Woyke T."/>
            <person name="Kerfeld C.A."/>
        </authorList>
    </citation>
    <scope>NUCLEOTIDE SEQUENCE [LARGE SCALE GENOMIC DNA]</scope>
    <source>
        <strain evidence="2">ATCC 27169 / PCC 6605</strain>
    </source>
</reference>
<dbReference type="eggNOG" id="COG2367">
    <property type="taxonomic scope" value="Bacteria"/>
</dbReference>
<dbReference type="Proteomes" id="UP000010366">
    <property type="component" value="Chromosome"/>
</dbReference>
<evidence type="ECO:0000313" key="2">
    <source>
        <dbReference type="Proteomes" id="UP000010366"/>
    </source>
</evidence>
<protein>
    <submittedName>
        <fullName evidence="1">Uncharacterized protein</fullName>
    </submittedName>
</protein>